<keyword evidence="2" id="KW-0813">Transport</keyword>
<comment type="subcellular location">
    <subcellularLocation>
        <location evidence="1">Cell membrane</location>
        <topology evidence="1">Multi-pass membrane protein</topology>
    </subcellularLocation>
</comment>
<evidence type="ECO:0000259" key="7">
    <source>
        <dbReference type="PROSITE" id="PS50850"/>
    </source>
</evidence>
<evidence type="ECO:0000256" key="3">
    <source>
        <dbReference type="ARBA" id="ARBA00022692"/>
    </source>
</evidence>
<dbReference type="PROSITE" id="PS50850">
    <property type="entry name" value="MFS"/>
    <property type="match status" value="1"/>
</dbReference>
<feature type="transmembrane region" description="Helical" evidence="6">
    <location>
        <begin position="103"/>
        <end position="125"/>
    </location>
</feature>
<evidence type="ECO:0000256" key="4">
    <source>
        <dbReference type="ARBA" id="ARBA00022989"/>
    </source>
</evidence>
<dbReference type="OrthoDB" id="102502at2"/>
<dbReference type="GO" id="GO:0005886">
    <property type="term" value="C:plasma membrane"/>
    <property type="evidence" value="ECO:0007669"/>
    <property type="project" value="UniProtKB-SubCell"/>
</dbReference>
<feature type="transmembrane region" description="Helical" evidence="6">
    <location>
        <begin position="276"/>
        <end position="298"/>
    </location>
</feature>
<keyword evidence="4 6" id="KW-1133">Transmembrane helix</keyword>
<dbReference type="GO" id="GO:0022857">
    <property type="term" value="F:transmembrane transporter activity"/>
    <property type="evidence" value="ECO:0007669"/>
    <property type="project" value="InterPro"/>
</dbReference>
<dbReference type="Gene3D" id="1.20.1250.20">
    <property type="entry name" value="MFS general substrate transporter like domains"/>
    <property type="match status" value="2"/>
</dbReference>
<feature type="transmembrane region" description="Helical" evidence="6">
    <location>
        <begin position="782"/>
        <end position="800"/>
    </location>
</feature>
<feature type="transmembrane region" description="Helical" evidence="6">
    <location>
        <begin position="172"/>
        <end position="193"/>
    </location>
</feature>
<dbReference type="InterPro" id="IPR005829">
    <property type="entry name" value="Sugar_transporter_CS"/>
</dbReference>
<feature type="transmembrane region" description="Helical" evidence="6">
    <location>
        <begin position="45"/>
        <end position="66"/>
    </location>
</feature>
<sequence>MTKEKKLNFGLILTVYLLGIFMGAVDTGIVTPARTVIQDSLGVNANTGIWMITIYTLAYAASIPVMGKLADRMGRRTIYLLSIFLFGLGSLLCGLSHNMGSFTFLLIARVIQAIGGGGIMPVATAEFGTTFPEEKRGMALGLVGGVYGVANIIGASIGSAVMDIFGTTRWEFIFFVNVPIAVFILIAGFFALPNTREKAQSKIDGLGIGLLVIMVLCIMYGLKNIDFFNFTDTLTGTDVYPYLIAFCLLMPLFIFVEHRAEDPVMHLEYFRNKRILITLTVAVITGIVLMGLVFVPQMCENCMKIKTGDGGYFVIILGIFAGIGAPLSGRMTDRRGPKMVLSLGFIATIAGSLFLIFVTTVYPGWITVIISLVLIGTGIGFTMGAPLNYMMLWEVDLRESNSALATLSLVRSLGTVIAPAIMVGFIAHAGAGVSGDLMKLMPTEINVPKLPYAEELNQAMKEQNITGMPDLTAMTTVKIDMTSAGTKDSDVTIPDSLLNELQNSDVTTVTDSAHNMAKYMFEEMSPKITAKIYDGVDQGIDGVNTAIAKMDTATAKMKKGQAGMTKGISGMTQALAKQDAALTKMQKGRAGIQKGYAGVSSGIAAQRVLHDQLSTVYDYMETVGPAMPPAPYASRLPDSVKSGLSPAVVTMLEKVYSQQQLKGMIDGFADNITTLTTKVNKLKASRDKLDKGIASLTAARAQVAAKRSKLISQKASMTAAIAKINSGEKSTRETLRQMKVLKAAVPGAFKTAEKNYLKDVDSRSAKIESTFQKTLNIGFRQIYAMTAISSAVGLLLLLLYRRKLRKDS</sequence>
<reference evidence="8 9" key="1">
    <citation type="submission" date="2019-03" db="EMBL/GenBank/DDBJ databases">
        <title>Genomic Encyclopedia of Type Strains, Phase IV (KMG-IV): sequencing the most valuable type-strain genomes for metagenomic binning, comparative biology and taxonomic classification.</title>
        <authorList>
            <person name="Goeker M."/>
        </authorList>
    </citation>
    <scope>NUCLEOTIDE SEQUENCE [LARGE SCALE GENOMIC DNA]</scope>
    <source>
        <strain evidence="8 9">DSM 28287</strain>
    </source>
</reference>
<dbReference type="InterPro" id="IPR020846">
    <property type="entry name" value="MFS_dom"/>
</dbReference>
<dbReference type="PANTHER" id="PTHR42718:SF35">
    <property type="entry name" value="BLL0718 PROTEIN"/>
    <property type="match status" value="1"/>
</dbReference>
<feature type="domain" description="Major facilitator superfamily (MFS) profile" evidence="7">
    <location>
        <begin position="12"/>
        <end position="461"/>
    </location>
</feature>
<keyword evidence="3 6" id="KW-0812">Transmembrane</keyword>
<dbReference type="Proteomes" id="UP000295500">
    <property type="component" value="Unassembled WGS sequence"/>
</dbReference>
<organism evidence="8 9">
    <name type="scientific">Aminicella lysinilytica</name>
    <dbReference type="NCBI Taxonomy" id="433323"/>
    <lineage>
        <taxon>Bacteria</taxon>
        <taxon>Bacillati</taxon>
        <taxon>Bacillota</taxon>
        <taxon>Clostridia</taxon>
        <taxon>Peptostreptococcales</taxon>
        <taxon>Anaerovoracaceae</taxon>
        <taxon>Aminicella</taxon>
    </lineage>
</organism>
<feature type="transmembrane region" description="Helical" evidence="6">
    <location>
        <begin position="310"/>
        <end position="327"/>
    </location>
</feature>
<dbReference type="InterPro" id="IPR036259">
    <property type="entry name" value="MFS_trans_sf"/>
</dbReference>
<dbReference type="PANTHER" id="PTHR42718">
    <property type="entry name" value="MAJOR FACILITATOR SUPERFAMILY MULTIDRUG TRANSPORTER MFSC"/>
    <property type="match status" value="1"/>
</dbReference>
<protein>
    <submittedName>
        <fullName evidence="8">EmrB/QacA subfamily drug resistance transporter</fullName>
    </submittedName>
</protein>
<dbReference type="PROSITE" id="PS00216">
    <property type="entry name" value="SUGAR_TRANSPORT_1"/>
    <property type="match status" value="1"/>
</dbReference>
<feature type="transmembrane region" description="Helical" evidence="6">
    <location>
        <begin position="205"/>
        <end position="223"/>
    </location>
</feature>
<feature type="transmembrane region" description="Helical" evidence="6">
    <location>
        <begin position="364"/>
        <end position="387"/>
    </location>
</feature>
<evidence type="ECO:0000313" key="9">
    <source>
        <dbReference type="Proteomes" id="UP000295500"/>
    </source>
</evidence>
<keyword evidence="5 6" id="KW-0472">Membrane</keyword>
<dbReference type="CDD" id="cd17321">
    <property type="entry name" value="MFS_MMR_MDR_like"/>
    <property type="match status" value="1"/>
</dbReference>
<comment type="caution">
    <text evidence="8">The sequence shown here is derived from an EMBL/GenBank/DDBJ whole genome shotgun (WGS) entry which is preliminary data.</text>
</comment>
<dbReference type="RefSeq" id="WP_133527963.1">
    <property type="nucleotide sequence ID" value="NZ_SNXO01000007.1"/>
</dbReference>
<dbReference type="InterPro" id="IPR011701">
    <property type="entry name" value="MFS"/>
</dbReference>
<evidence type="ECO:0000256" key="1">
    <source>
        <dbReference type="ARBA" id="ARBA00004651"/>
    </source>
</evidence>
<evidence type="ECO:0000313" key="8">
    <source>
        <dbReference type="EMBL" id="TDP58452.1"/>
    </source>
</evidence>
<name>A0A4V3CRX2_9FIRM</name>
<feature type="transmembrane region" description="Helical" evidence="6">
    <location>
        <begin position="339"/>
        <end position="358"/>
    </location>
</feature>
<feature type="transmembrane region" description="Helical" evidence="6">
    <location>
        <begin position="7"/>
        <end position="25"/>
    </location>
</feature>
<dbReference type="SUPFAM" id="SSF103473">
    <property type="entry name" value="MFS general substrate transporter"/>
    <property type="match status" value="1"/>
</dbReference>
<feature type="transmembrane region" description="Helical" evidence="6">
    <location>
        <begin position="78"/>
        <end position="97"/>
    </location>
</feature>
<feature type="transmembrane region" description="Helical" evidence="6">
    <location>
        <begin position="137"/>
        <end position="160"/>
    </location>
</feature>
<dbReference type="EMBL" id="SNXO01000007">
    <property type="protein sequence ID" value="TDP58452.1"/>
    <property type="molecule type" value="Genomic_DNA"/>
</dbReference>
<gene>
    <name evidence="8" type="ORF">EV211_10751</name>
</gene>
<evidence type="ECO:0000256" key="5">
    <source>
        <dbReference type="ARBA" id="ARBA00023136"/>
    </source>
</evidence>
<evidence type="ECO:0000256" key="2">
    <source>
        <dbReference type="ARBA" id="ARBA00022448"/>
    </source>
</evidence>
<evidence type="ECO:0000256" key="6">
    <source>
        <dbReference type="SAM" id="Phobius"/>
    </source>
</evidence>
<dbReference type="Pfam" id="PF07690">
    <property type="entry name" value="MFS_1"/>
    <property type="match status" value="1"/>
</dbReference>
<accession>A0A4V3CRX2</accession>
<keyword evidence="9" id="KW-1185">Reference proteome</keyword>
<feature type="transmembrane region" description="Helical" evidence="6">
    <location>
        <begin position="408"/>
        <end position="431"/>
    </location>
</feature>
<dbReference type="AlphaFoldDB" id="A0A4V3CRX2"/>
<feature type="transmembrane region" description="Helical" evidence="6">
    <location>
        <begin position="239"/>
        <end position="256"/>
    </location>
</feature>
<proteinExistence type="predicted"/>